<accession>A0A840RYH4</accession>
<evidence type="ECO:0000313" key="1">
    <source>
        <dbReference type="EMBL" id="MBB5201916.1"/>
    </source>
</evidence>
<name>A0A840RYH4_9BURK</name>
<dbReference type="Proteomes" id="UP000571084">
    <property type="component" value="Unassembled WGS sequence"/>
</dbReference>
<gene>
    <name evidence="1" type="ORF">HNR39_003778</name>
</gene>
<dbReference type="RefSeq" id="WP_168054533.1">
    <property type="nucleotide sequence ID" value="NZ_JAAOZT010000005.1"/>
</dbReference>
<protein>
    <submittedName>
        <fullName evidence="1">Uncharacterized protein</fullName>
    </submittedName>
</protein>
<dbReference type="AlphaFoldDB" id="A0A840RYH4"/>
<sequence length="239" mass="25916">MAQAQPFPMLSTAGSAADRVATLDAILAQLPRGSLSLFDAIAVSVGYPYVHHMILPWQDEVIVPADRIAYAESMLEQQYGIARADWYCEIAQERFGCAAIASAIRRDIVDEIVSACKKNAIRLLGLSTVLTESIKAYSGSSHPDAVYVVRHSDGYEFAFRRDRLWVNAFALPGTGQTPEQAVMAASMMANYFPTDIHVIDYVVSASQSQSSQLDLGILAGAETVGTHVSITQESKNVSL</sequence>
<reference evidence="1 2" key="1">
    <citation type="submission" date="2020-08" db="EMBL/GenBank/DDBJ databases">
        <title>Genomic Encyclopedia of Type Strains, Phase IV (KMG-IV): sequencing the most valuable type-strain genomes for metagenomic binning, comparative biology and taxonomic classification.</title>
        <authorList>
            <person name="Goeker M."/>
        </authorList>
    </citation>
    <scope>NUCLEOTIDE SEQUENCE [LARGE SCALE GENOMIC DNA]</scope>
    <source>
        <strain evidence="1 2">DSM 23240</strain>
    </source>
</reference>
<keyword evidence="2" id="KW-1185">Reference proteome</keyword>
<proteinExistence type="predicted"/>
<organism evidence="1 2">
    <name type="scientific">Glaciimonas immobilis</name>
    <dbReference type="NCBI Taxonomy" id="728004"/>
    <lineage>
        <taxon>Bacteria</taxon>
        <taxon>Pseudomonadati</taxon>
        <taxon>Pseudomonadota</taxon>
        <taxon>Betaproteobacteria</taxon>
        <taxon>Burkholderiales</taxon>
        <taxon>Oxalobacteraceae</taxon>
        <taxon>Glaciimonas</taxon>
    </lineage>
</organism>
<evidence type="ECO:0000313" key="2">
    <source>
        <dbReference type="Proteomes" id="UP000571084"/>
    </source>
</evidence>
<comment type="caution">
    <text evidence="1">The sequence shown here is derived from an EMBL/GenBank/DDBJ whole genome shotgun (WGS) entry which is preliminary data.</text>
</comment>
<dbReference type="EMBL" id="JACHHQ010000009">
    <property type="protein sequence ID" value="MBB5201916.1"/>
    <property type="molecule type" value="Genomic_DNA"/>
</dbReference>